<feature type="region of interest" description="Disordered" evidence="1">
    <location>
        <begin position="1"/>
        <end position="44"/>
    </location>
</feature>
<name>A0AA38PCQ5_9AGAR</name>
<feature type="compositionally biased region" description="Polar residues" evidence="1">
    <location>
        <begin position="275"/>
        <end position="287"/>
    </location>
</feature>
<dbReference type="Gene3D" id="3.30.40.10">
    <property type="entry name" value="Zinc/RING finger domain, C3HC4 (zinc finger)"/>
    <property type="match status" value="1"/>
</dbReference>
<evidence type="ECO:0000256" key="1">
    <source>
        <dbReference type="SAM" id="MobiDB-lite"/>
    </source>
</evidence>
<gene>
    <name evidence="3" type="ORF">F5878DRAFT_723697</name>
</gene>
<dbReference type="InterPro" id="IPR013083">
    <property type="entry name" value="Znf_RING/FYVE/PHD"/>
</dbReference>
<keyword evidence="2" id="KW-1133">Transmembrane helix</keyword>
<reference evidence="3" key="1">
    <citation type="submission" date="2022-08" db="EMBL/GenBank/DDBJ databases">
        <authorList>
            <consortium name="DOE Joint Genome Institute"/>
            <person name="Min B."/>
            <person name="Riley R."/>
            <person name="Sierra-Patev S."/>
            <person name="Naranjo-Ortiz M."/>
            <person name="Looney B."/>
            <person name="Konkel Z."/>
            <person name="Slot J.C."/>
            <person name="Sakamoto Y."/>
            <person name="Steenwyk J.L."/>
            <person name="Rokas A."/>
            <person name="Carro J."/>
            <person name="Camarero S."/>
            <person name="Ferreira P."/>
            <person name="Molpeceres G."/>
            <person name="Ruiz-Duenas F.J."/>
            <person name="Serrano A."/>
            <person name="Henrissat B."/>
            <person name="Drula E."/>
            <person name="Hughes K.W."/>
            <person name="Mata J.L."/>
            <person name="Ishikawa N.K."/>
            <person name="Vargas-Isla R."/>
            <person name="Ushijima S."/>
            <person name="Smith C.A."/>
            <person name="Ahrendt S."/>
            <person name="Andreopoulos W."/>
            <person name="He G."/>
            <person name="Labutti K."/>
            <person name="Lipzen A."/>
            <person name="Ng V."/>
            <person name="Sandor L."/>
            <person name="Barry K."/>
            <person name="Martinez A.T."/>
            <person name="Xiao Y."/>
            <person name="Gibbons J.G."/>
            <person name="Terashima K."/>
            <person name="Hibbett D.S."/>
            <person name="Grigoriev I.V."/>
        </authorList>
    </citation>
    <scope>NUCLEOTIDE SEQUENCE</scope>
    <source>
        <strain evidence="3">TFB9207</strain>
    </source>
</reference>
<comment type="caution">
    <text evidence="3">The sequence shown here is derived from an EMBL/GenBank/DDBJ whole genome shotgun (WGS) entry which is preliminary data.</text>
</comment>
<evidence type="ECO:0008006" key="5">
    <source>
        <dbReference type="Google" id="ProtNLM"/>
    </source>
</evidence>
<dbReference type="Proteomes" id="UP001163846">
    <property type="component" value="Unassembled WGS sequence"/>
</dbReference>
<feature type="transmembrane region" description="Helical" evidence="2">
    <location>
        <begin position="461"/>
        <end position="480"/>
    </location>
</feature>
<evidence type="ECO:0000256" key="2">
    <source>
        <dbReference type="SAM" id="Phobius"/>
    </source>
</evidence>
<dbReference type="AlphaFoldDB" id="A0AA38PCQ5"/>
<evidence type="ECO:0000313" key="4">
    <source>
        <dbReference type="Proteomes" id="UP001163846"/>
    </source>
</evidence>
<feature type="region of interest" description="Disordered" evidence="1">
    <location>
        <begin position="162"/>
        <end position="185"/>
    </location>
</feature>
<feature type="region of interest" description="Disordered" evidence="1">
    <location>
        <begin position="317"/>
        <end position="350"/>
    </location>
</feature>
<keyword evidence="2" id="KW-0812">Transmembrane</keyword>
<keyword evidence="2" id="KW-0472">Membrane</keyword>
<sequence>MLDCDAPSNILNTKAPSERSGPTPSTPYPRPSRPSRTRSLPSRIHSTSRVLASISEEHGDVPIAPTAQLRLQWSSSDLGRSRHIANAKNRGKLRIRTNNAFNDRDCGICFDPAVRPSRTKCCGKLFCEEHLHDWLNGSSNRCPDCASNCNPATDTVSLAPPMTPTIHNSPTGTPPLPRTPPTPPSPLSFSLPTWQLVQTPVPAGILSPRPLGPLLVRPSSSSTQASSFSALIPDAPIVAKFLTSEPDSGSHQSQLPIGPPINDEGAEGATKIDPLSQNPTKNSTSGTPRAMHRSGTLLPLLNAVSNALTHKVARGLLRRETNDDAPYDSSTENSLSDPITDNFPHESTSLLPSPNTFPEFSWSPSWPETPTWSKYPYLSTILYLESLLRSFFGFEFDPGWSHDTVPANLPLDQDPTSIVGTEFRNCFSSSISVYSEYASNTWDISPQTRDSEESKNVGRNMFVRVLGMVGMVLVLHALFLGRY</sequence>
<feature type="compositionally biased region" description="Pro residues" evidence="1">
    <location>
        <begin position="172"/>
        <end position="185"/>
    </location>
</feature>
<proteinExistence type="predicted"/>
<feature type="compositionally biased region" description="Polar residues" evidence="1">
    <location>
        <begin position="245"/>
        <end position="255"/>
    </location>
</feature>
<dbReference type="SUPFAM" id="SSF57850">
    <property type="entry name" value="RING/U-box"/>
    <property type="match status" value="1"/>
</dbReference>
<dbReference type="EMBL" id="MU806076">
    <property type="protein sequence ID" value="KAJ3840503.1"/>
    <property type="molecule type" value="Genomic_DNA"/>
</dbReference>
<evidence type="ECO:0000313" key="3">
    <source>
        <dbReference type="EMBL" id="KAJ3840503.1"/>
    </source>
</evidence>
<feature type="region of interest" description="Disordered" evidence="1">
    <location>
        <begin position="244"/>
        <end position="292"/>
    </location>
</feature>
<protein>
    <recommendedName>
        <fullName evidence="5">RING-type domain-containing protein</fullName>
    </recommendedName>
</protein>
<keyword evidence="4" id="KW-1185">Reference proteome</keyword>
<organism evidence="3 4">
    <name type="scientific">Lentinula raphanica</name>
    <dbReference type="NCBI Taxonomy" id="153919"/>
    <lineage>
        <taxon>Eukaryota</taxon>
        <taxon>Fungi</taxon>
        <taxon>Dikarya</taxon>
        <taxon>Basidiomycota</taxon>
        <taxon>Agaricomycotina</taxon>
        <taxon>Agaricomycetes</taxon>
        <taxon>Agaricomycetidae</taxon>
        <taxon>Agaricales</taxon>
        <taxon>Marasmiineae</taxon>
        <taxon>Omphalotaceae</taxon>
        <taxon>Lentinula</taxon>
    </lineage>
</organism>
<feature type="compositionally biased region" description="Polar residues" evidence="1">
    <location>
        <begin position="328"/>
        <end position="350"/>
    </location>
</feature>
<accession>A0AA38PCQ5</accession>